<sequence length="252" mass="28168">MEVAFLAQRELIGEEVEFLDLTTDEARRLARFEFARLLAFAIMMPYDNFLSAARRVNYDINILRSRFSVTFSQAAWRLIMLAKHGQSAVPFFIMEIDAAGNRLRRGEAFEFSNEVEKPLVFFTSGKSGLNVEFNSPALTASFHGRAAMLSDVQLFGDASISTPSIPRLYELLFENLPADIPSLGNFLVKGKVSANIHEIQFDESIVELGTNKATGNLIARRSKQTKPKISGTLAFNSLDVTPFIEMFSGKRP</sequence>
<dbReference type="InterPro" id="IPR010359">
    <property type="entry name" value="IrrE_HExxH"/>
</dbReference>
<feature type="non-terminal residue" evidence="2">
    <location>
        <position position="252"/>
    </location>
</feature>
<feature type="domain" description="IrrE N-terminal-like" evidence="1">
    <location>
        <begin position="2"/>
        <end position="78"/>
    </location>
</feature>
<protein>
    <recommendedName>
        <fullName evidence="1">IrrE N-terminal-like domain-containing protein</fullName>
    </recommendedName>
</protein>
<comment type="caution">
    <text evidence="2">The sequence shown here is derived from an EMBL/GenBank/DDBJ whole genome shotgun (WGS) entry which is preliminary data.</text>
</comment>
<gene>
    <name evidence="2" type="ORF">S12H4_17637</name>
</gene>
<reference evidence="2" key="1">
    <citation type="journal article" date="2014" name="Front. Microbiol.">
        <title>High frequency of phylogenetically diverse reductive dehalogenase-homologous genes in deep subseafloor sedimentary metagenomes.</title>
        <authorList>
            <person name="Kawai M."/>
            <person name="Futagami T."/>
            <person name="Toyoda A."/>
            <person name="Takaki Y."/>
            <person name="Nishi S."/>
            <person name="Hori S."/>
            <person name="Arai W."/>
            <person name="Tsubouchi T."/>
            <person name="Morono Y."/>
            <person name="Uchiyama I."/>
            <person name="Ito T."/>
            <person name="Fujiyama A."/>
            <person name="Inagaki F."/>
            <person name="Takami H."/>
        </authorList>
    </citation>
    <scope>NUCLEOTIDE SEQUENCE</scope>
    <source>
        <strain evidence="2">Expedition CK06-06</strain>
    </source>
</reference>
<dbReference type="Pfam" id="PF06114">
    <property type="entry name" value="Peptidase_M78"/>
    <property type="match status" value="1"/>
</dbReference>
<dbReference type="EMBL" id="BARW01008642">
    <property type="protein sequence ID" value="GAI86306.1"/>
    <property type="molecule type" value="Genomic_DNA"/>
</dbReference>
<evidence type="ECO:0000259" key="1">
    <source>
        <dbReference type="Pfam" id="PF06114"/>
    </source>
</evidence>
<proteinExistence type="predicted"/>
<accession>X1T4I1</accession>
<organism evidence="2">
    <name type="scientific">marine sediment metagenome</name>
    <dbReference type="NCBI Taxonomy" id="412755"/>
    <lineage>
        <taxon>unclassified sequences</taxon>
        <taxon>metagenomes</taxon>
        <taxon>ecological metagenomes</taxon>
    </lineage>
</organism>
<name>X1T4I1_9ZZZZ</name>
<evidence type="ECO:0000313" key="2">
    <source>
        <dbReference type="EMBL" id="GAI86306.1"/>
    </source>
</evidence>
<dbReference type="AlphaFoldDB" id="X1T4I1"/>